<keyword evidence="6 8" id="KW-0418">Kinase</keyword>
<dbReference type="RefSeq" id="WP_093988166.1">
    <property type="nucleotide sequence ID" value="NZ_FYDD01000003.1"/>
</dbReference>
<dbReference type="NCBIfam" id="TIGR01027">
    <property type="entry name" value="proB"/>
    <property type="match status" value="1"/>
</dbReference>
<name>A0A8J6P504_9FIRM</name>
<comment type="subcellular location">
    <subcellularLocation>
        <location evidence="8">Cytoplasm</location>
    </subcellularLocation>
</comment>
<dbReference type="Pfam" id="PF00696">
    <property type="entry name" value="AA_kinase"/>
    <property type="match status" value="1"/>
</dbReference>
<dbReference type="CDD" id="cd04242">
    <property type="entry name" value="AAK_G5K_ProB"/>
    <property type="match status" value="1"/>
</dbReference>
<keyword evidence="4 8" id="KW-0808">Transferase</keyword>
<accession>A0A8J6P504</accession>
<dbReference type="PANTHER" id="PTHR43654">
    <property type="entry name" value="GLUTAMATE 5-KINASE"/>
    <property type="match status" value="1"/>
</dbReference>
<feature type="binding site" evidence="8">
    <location>
        <position position="13"/>
    </location>
    <ligand>
        <name>ATP</name>
        <dbReference type="ChEBI" id="CHEBI:30616"/>
    </ligand>
</feature>
<protein>
    <recommendedName>
        <fullName evidence="8">Glutamate 5-kinase</fullName>
        <ecNumber evidence="8">2.7.2.11</ecNumber>
    </recommendedName>
    <alternativeName>
        <fullName evidence="8">Gamma-glutamyl kinase</fullName>
        <shortName evidence="8">GK</shortName>
    </alternativeName>
</protein>
<comment type="similarity">
    <text evidence="8">Belongs to the glutamate 5-kinase family.</text>
</comment>
<evidence type="ECO:0000256" key="5">
    <source>
        <dbReference type="ARBA" id="ARBA00022741"/>
    </source>
</evidence>
<comment type="pathway">
    <text evidence="8">Amino-acid biosynthesis; L-proline biosynthesis; L-glutamate 5-semialdehyde from L-glutamate: step 1/2.</text>
</comment>
<dbReference type="HAMAP" id="MF_00456">
    <property type="entry name" value="ProB"/>
    <property type="match status" value="1"/>
</dbReference>
<dbReference type="FunFam" id="3.40.1160.10:FF:000018">
    <property type="entry name" value="Glutamate 5-kinase"/>
    <property type="match status" value="1"/>
</dbReference>
<dbReference type="PANTHER" id="PTHR43654:SF1">
    <property type="entry name" value="ISOPENTENYL PHOSPHATE KINASE"/>
    <property type="match status" value="1"/>
</dbReference>
<dbReference type="GO" id="GO:0055129">
    <property type="term" value="P:L-proline biosynthetic process"/>
    <property type="evidence" value="ECO:0007669"/>
    <property type="project" value="UniProtKB-UniRule"/>
</dbReference>
<feature type="binding site" evidence="8">
    <location>
        <begin position="172"/>
        <end position="173"/>
    </location>
    <ligand>
        <name>ATP</name>
        <dbReference type="ChEBI" id="CHEBI:30616"/>
    </ligand>
</feature>
<proteinExistence type="inferred from homology"/>
<evidence type="ECO:0000313" key="10">
    <source>
        <dbReference type="EMBL" id="MBC8609734.1"/>
    </source>
</evidence>
<keyword evidence="2 8" id="KW-0028">Amino-acid biosynthesis</keyword>
<dbReference type="UniPathway" id="UPA00098">
    <property type="reaction ID" value="UER00359"/>
</dbReference>
<dbReference type="SUPFAM" id="SSF53633">
    <property type="entry name" value="Carbamate kinase-like"/>
    <property type="match status" value="1"/>
</dbReference>
<keyword evidence="7 8" id="KW-0067">ATP-binding</keyword>
<dbReference type="InterPro" id="IPR011529">
    <property type="entry name" value="Glu_5kinase"/>
</dbReference>
<comment type="function">
    <text evidence="8">Catalyzes the transfer of a phosphate group to glutamate to form L-glutamate 5-phosphate.</text>
</comment>
<feature type="binding site" evidence="8">
    <location>
        <position position="53"/>
    </location>
    <ligand>
        <name>substrate</name>
    </ligand>
</feature>
<dbReference type="PRINTS" id="PR00474">
    <property type="entry name" value="GLU5KINASE"/>
</dbReference>
<dbReference type="InterPro" id="IPR005715">
    <property type="entry name" value="Glu_5kinase/COase_Synthase"/>
</dbReference>
<dbReference type="GO" id="GO:0004349">
    <property type="term" value="F:glutamate 5-kinase activity"/>
    <property type="evidence" value="ECO:0007669"/>
    <property type="project" value="UniProtKB-UniRule"/>
</dbReference>
<dbReference type="GO" id="GO:0005524">
    <property type="term" value="F:ATP binding"/>
    <property type="evidence" value="ECO:0007669"/>
    <property type="project" value="UniProtKB-KW"/>
</dbReference>
<keyword evidence="5 8" id="KW-0547">Nucleotide-binding</keyword>
<dbReference type="GO" id="GO:0005829">
    <property type="term" value="C:cytosol"/>
    <property type="evidence" value="ECO:0007669"/>
    <property type="project" value="TreeGrafter"/>
</dbReference>
<evidence type="ECO:0000259" key="9">
    <source>
        <dbReference type="Pfam" id="PF00696"/>
    </source>
</evidence>
<feature type="binding site" evidence="8">
    <location>
        <position position="140"/>
    </location>
    <ligand>
        <name>substrate</name>
    </ligand>
</feature>
<dbReference type="EMBL" id="JACRTL010000001">
    <property type="protein sequence ID" value="MBC8609734.1"/>
    <property type="molecule type" value="Genomic_DNA"/>
</dbReference>
<dbReference type="AlphaFoldDB" id="A0A8J6P504"/>
<evidence type="ECO:0000256" key="6">
    <source>
        <dbReference type="ARBA" id="ARBA00022777"/>
    </source>
</evidence>
<dbReference type="InterPro" id="IPR041739">
    <property type="entry name" value="G5K_ProB"/>
</dbReference>
<dbReference type="InterPro" id="IPR019797">
    <property type="entry name" value="Glutamate_5-kinase_CS"/>
</dbReference>
<feature type="binding site" evidence="8">
    <location>
        <begin position="214"/>
        <end position="220"/>
    </location>
    <ligand>
        <name>ATP</name>
        <dbReference type="ChEBI" id="CHEBI:30616"/>
    </ligand>
</feature>
<evidence type="ECO:0000256" key="3">
    <source>
        <dbReference type="ARBA" id="ARBA00022650"/>
    </source>
</evidence>
<dbReference type="InterPro" id="IPR001048">
    <property type="entry name" value="Asp/Glu/Uridylate_kinase"/>
</dbReference>
<organism evidence="10 11">
    <name type="scientific">Massiliimalia timonensis</name>
    <dbReference type="NCBI Taxonomy" id="1987501"/>
    <lineage>
        <taxon>Bacteria</taxon>
        <taxon>Bacillati</taxon>
        <taxon>Bacillota</taxon>
        <taxon>Clostridia</taxon>
        <taxon>Eubacteriales</taxon>
        <taxon>Oscillospiraceae</taxon>
        <taxon>Massiliimalia</taxon>
    </lineage>
</organism>
<evidence type="ECO:0000256" key="7">
    <source>
        <dbReference type="ARBA" id="ARBA00022840"/>
    </source>
</evidence>
<dbReference type="InterPro" id="IPR001057">
    <property type="entry name" value="Glu/AcGlu_kinase"/>
</dbReference>
<comment type="caution">
    <text evidence="10">The sequence shown here is derived from an EMBL/GenBank/DDBJ whole genome shotgun (WGS) entry which is preliminary data.</text>
</comment>
<evidence type="ECO:0000256" key="4">
    <source>
        <dbReference type="ARBA" id="ARBA00022679"/>
    </source>
</evidence>
<evidence type="ECO:0000256" key="1">
    <source>
        <dbReference type="ARBA" id="ARBA00022490"/>
    </source>
</evidence>
<dbReference type="Gene3D" id="3.40.1160.10">
    <property type="entry name" value="Acetylglutamate kinase-like"/>
    <property type="match status" value="1"/>
</dbReference>
<sequence>MSGLKDSKRIVVKVGTSSLTYPNGALSIRRIELLVKVLADLKNSGKEIVLVSSGAIGVGVGELGLRERPSDTPTKQACAAVGQCELMYIYDKLFAEHRHKVAQVLLTQDTIKDDYRKTNVTNTFERLLELGVVPIVNENDTVSVEEIEFGDNDTLSAIVGKLCNTQLLVILSDIDGLYDKDPHRYPDAKMIPYVPSVTQEIRELAGGRGSSLGTGGMVTKLNAAELANGYGFPMVILNGQKPEALYDLFDGKTVGTQFGSLQNGTGSDQ</sequence>
<dbReference type="PIRSF" id="PIRSF000729">
    <property type="entry name" value="GK"/>
    <property type="match status" value="1"/>
</dbReference>
<gene>
    <name evidence="8 10" type="primary">proB</name>
    <name evidence="10" type="ORF">H8702_01185</name>
</gene>
<keyword evidence="3 8" id="KW-0641">Proline biosynthesis</keyword>
<dbReference type="PROSITE" id="PS00902">
    <property type="entry name" value="GLUTAMATE_5_KINASE"/>
    <property type="match status" value="1"/>
</dbReference>
<evidence type="ECO:0000256" key="8">
    <source>
        <dbReference type="HAMAP-Rule" id="MF_00456"/>
    </source>
</evidence>
<dbReference type="OrthoDB" id="9804434at2"/>
<feature type="domain" description="Aspartate/glutamate/uridylate kinase" evidence="9">
    <location>
        <begin position="8"/>
        <end position="238"/>
    </location>
</feature>
<keyword evidence="11" id="KW-1185">Reference proteome</keyword>
<dbReference type="EC" id="2.7.2.11" evidence="8"/>
<feature type="binding site" evidence="8">
    <location>
        <position position="152"/>
    </location>
    <ligand>
        <name>substrate</name>
    </ligand>
</feature>
<dbReference type="Proteomes" id="UP000632659">
    <property type="component" value="Unassembled WGS sequence"/>
</dbReference>
<comment type="catalytic activity">
    <reaction evidence="8">
        <text>L-glutamate + ATP = L-glutamyl 5-phosphate + ADP</text>
        <dbReference type="Rhea" id="RHEA:14877"/>
        <dbReference type="ChEBI" id="CHEBI:29985"/>
        <dbReference type="ChEBI" id="CHEBI:30616"/>
        <dbReference type="ChEBI" id="CHEBI:58274"/>
        <dbReference type="ChEBI" id="CHEBI:456216"/>
        <dbReference type="EC" id="2.7.2.11"/>
    </reaction>
</comment>
<keyword evidence="1 8" id="KW-0963">Cytoplasm</keyword>
<evidence type="ECO:0000313" key="11">
    <source>
        <dbReference type="Proteomes" id="UP000632659"/>
    </source>
</evidence>
<evidence type="ECO:0000256" key="2">
    <source>
        <dbReference type="ARBA" id="ARBA00022605"/>
    </source>
</evidence>
<dbReference type="InterPro" id="IPR036393">
    <property type="entry name" value="AceGlu_kinase-like_sf"/>
</dbReference>
<reference evidence="10" key="1">
    <citation type="submission" date="2020-08" db="EMBL/GenBank/DDBJ databases">
        <title>Genome public.</title>
        <authorList>
            <person name="Liu C."/>
            <person name="Sun Q."/>
        </authorList>
    </citation>
    <scope>NUCLEOTIDE SEQUENCE</scope>
    <source>
        <strain evidence="10">NSJ-15</strain>
    </source>
</reference>